<keyword evidence="1" id="KW-0472">Membrane</keyword>
<comment type="caution">
    <text evidence="2">The sequence shown here is derived from an EMBL/GenBank/DDBJ whole genome shotgun (WGS) entry which is preliminary data.</text>
</comment>
<gene>
    <name evidence="2" type="ORF">GCM10008018_58480</name>
</gene>
<sequence length="165" mass="18395">MENIATFLKWTIGVCLTLTIIMAGVALWNKVVPIITTSNAQAAQQARAVVDDEYSAYDNQITSGSQILTAYRRYSYHDVFYLYIQTNTNSWTLNFGMQPNESTSSCAGFDFSTGKLTTGTQSCNISLNQVTNNTSSYYIPPQARFRSTVLKDANDRVTGIYFMAQ</sequence>
<dbReference type="EMBL" id="BMHE01000047">
    <property type="protein sequence ID" value="GGA04904.1"/>
    <property type="molecule type" value="Genomic_DNA"/>
</dbReference>
<evidence type="ECO:0000313" key="3">
    <source>
        <dbReference type="Proteomes" id="UP000615455"/>
    </source>
</evidence>
<feature type="transmembrane region" description="Helical" evidence="1">
    <location>
        <begin position="7"/>
        <end position="28"/>
    </location>
</feature>
<accession>A0ABQ1FAK2</accession>
<reference evidence="3" key="1">
    <citation type="journal article" date="2019" name="Int. J. Syst. Evol. Microbiol.">
        <title>The Global Catalogue of Microorganisms (GCM) 10K type strain sequencing project: providing services to taxonomists for standard genome sequencing and annotation.</title>
        <authorList>
            <consortium name="The Broad Institute Genomics Platform"/>
            <consortium name="The Broad Institute Genome Sequencing Center for Infectious Disease"/>
            <person name="Wu L."/>
            <person name="Ma J."/>
        </authorList>
    </citation>
    <scope>NUCLEOTIDE SEQUENCE [LARGE SCALE GENOMIC DNA]</scope>
    <source>
        <strain evidence="3">CGMCC 1.15043</strain>
    </source>
</reference>
<evidence type="ECO:0000256" key="1">
    <source>
        <dbReference type="SAM" id="Phobius"/>
    </source>
</evidence>
<dbReference type="RefSeq" id="WP_189018589.1">
    <property type="nucleotide sequence ID" value="NZ_BMHE01000047.1"/>
</dbReference>
<name>A0ABQ1FAK2_9BACL</name>
<dbReference type="Proteomes" id="UP000615455">
    <property type="component" value="Unassembled WGS sequence"/>
</dbReference>
<keyword evidence="1" id="KW-1133">Transmembrane helix</keyword>
<keyword evidence="1" id="KW-0812">Transmembrane</keyword>
<organism evidence="2 3">
    <name type="scientific">Paenibacillus marchantiophytorum</name>
    <dbReference type="NCBI Taxonomy" id="1619310"/>
    <lineage>
        <taxon>Bacteria</taxon>
        <taxon>Bacillati</taxon>
        <taxon>Bacillota</taxon>
        <taxon>Bacilli</taxon>
        <taxon>Bacillales</taxon>
        <taxon>Paenibacillaceae</taxon>
        <taxon>Paenibacillus</taxon>
    </lineage>
</organism>
<protein>
    <submittedName>
        <fullName evidence="2">Uncharacterized protein</fullName>
    </submittedName>
</protein>
<evidence type="ECO:0000313" key="2">
    <source>
        <dbReference type="EMBL" id="GGA04904.1"/>
    </source>
</evidence>
<proteinExistence type="predicted"/>
<keyword evidence="3" id="KW-1185">Reference proteome</keyword>